<dbReference type="SMART" id="SM00646">
    <property type="entry name" value="Ami_3"/>
    <property type="match status" value="1"/>
</dbReference>
<feature type="domain" description="SH3b" evidence="4">
    <location>
        <begin position="30"/>
        <end position="92"/>
    </location>
</feature>
<evidence type="ECO:0000313" key="6">
    <source>
        <dbReference type="Proteomes" id="UP001057877"/>
    </source>
</evidence>
<dbReference type="SMART" id="SM00287">
    <property type="entry name" value="SH3b"/>
    <property type="match status" value="2"/>
</dbReference>
<sequence>MNRSGWLALIICIMLVLSSTTAVVARSGDTYTAKVIADSLNVRSEPNLNASIVGKMDSGELVSVSKEEHGWLKINSNGISGWVAGYYLKQVASGAIVKTSSASEGKASSLSSAGSSSQVTVNVDSLRLREGPGTTYSVVTGAVRGDVLSVSESRSGWLRVKTAAGETGWVSGQFVKETAGLSIASSGNSSSKKSSGGLKGKVITVDPGHGGSDVGMIGTTHQTKEKDINLQTSFYLADELRSRGAKVIMTRTKDSEKPSLAGRVSTSKSAGSDVFVSIHYNSSPKSTSGTLSFYYSESRDVPLARAIEDKLSSQGIGLKSNGISFGDYHVLRENNVPSALIELGFLSNAKDEGVVRTKSYQKKAAKAIAEGLEDYFQ</sequence>
<dbReference type="InterPro" id="IPR002508">
    <property type="entry name" value="MurNAc-LAA_cat"/>
</dbReference>
<keyword evidence="3" id="KW-0732">Signal</keyword>
<dbReference type="InterPro" id="IPR050695">
    <property type="entry name" value="N-acetylmuramoyl_amidase_3"/>
</dbReference>
<accession>A0ABY5SB70</accession>
<keyword evidence="6" id="KW-1185">Reference proteome</keyword>
<evidence type="ECO:0000256" key="2">
    <source>
        <dbReference type="ARBA" id="ARBA00023316"/>
    </source>
</evidence>
<dbReference type="Gene3D" id="3.40.630.40">
    <property type="entry name" value="Zn-dependent exopeptidases"/>
    <property type="match status" value="1"/>
</dbReference>
<dbReference type="Gene3D" id="2.30.30.40">
    <property type="entry name" value="SH3 Domains"/>
    <property type="match status" value="2"/>
</dbReference>
<keyword evidence="2" id="KW-0961">Cell wall biogenesis/degradation</keyword>
<dbReference type="InterPro" id="IPR003646">
    <property type="entry name" value="SH3-like_bac-type"/>
</dbReference>
<dbReference type="RefSeq" id="WP_258385862.1">
    <property type="nucleotide sequence ID" value="NZ_CP091430.1"/>
</dbReference>
<dbReference type="Proteomes" id="UP001057877">
    <property type="component" value="Chromosome"/>
</dbReference>
<organism evidence="5 6">
    <name type="scientific">Paenibacillus spongiae</name>
    <dbReference type="NCBI Taxonomy" id="2909671"/>
    <lineage>
        <taxon>Bacteria</taxon>
        <taxon>Bacillati</taxon>
        <taxon>Bacillota</taxon>
        <taxon>Bacilli</taxon>
        <taxon>Bacillales</taxon>
        <taxon>Paenibacillaceae</taxon>
        <taxon>Paenibacillus</taxon>
    </lineage>
</organism>
<evidence type="ECO:0000259" key="4">
    <source>
        <dbReference type="PROSITE" id="PS51781"/>
    </source>
</evidence>
<dbReference type="PANTHER" id="PTHR30404">
    <property type="entry name" value="N-ACETYLMURAMOYL-L-ALANINE AMIDASE"/>
    <property type="match status" value="1"/>
</dbReference>
<dbReference type="PANTHER" id="PTHR30404:SF0">
    <property type="entry name" value="N-ACETYLMURAMOYL-L-ALANINE AMIDASE AMIC"/>
    <property type="match status" value="1"/>
</dbReference>
<feature type="chain" id="PRO_5047548251" evidence="3">
    <location>
        <begin position="25"/>
        <end position="377"/>
    </location>
</feature>
<feature type="domain" description="SH3b" evidence="4">
    <location>
        <begin position="114"/>
        <end position="179"/>
    </location>
</feature>
<gene>
    <name evidence="5" type="ORF">L1F29_30940</name>
</gene>
<dbReference type="EMBL" id="CP091430">
    <property type="protein sequence ID" value="UVI29775.1"/>
    <property type="molecule type" value="Genomic_DNA"/>
</dbReference>
<evidence type="ECO:0000313" key="5">
    <source>
        <dbReference type="EMBL" id="UVI29775.1"/>
    </source>
</evidence>
<protein>
    <submittedName>
        <fullName evidence="5">N-acetylmuramoyl-L-alanine amidase</fullName>
    </submittedName>
</protein>
<dbReference type="PROSITE" id="PS51781">
    <property type="entry name" value="SH3B"/>
    <property type="match status" value="2"/>
</dbReference>
<dbReference type="CDD" id="cd02696">
    <property type="entry name" value="MurNAc-LAA"/>
    <property type="match status" value="1"/>
</dbReference>
<dbReference type="SUPFAM" id="SSF53187">
    <property type="entry name" value="Zn-dependent exopeptidases"/>
    <property type="match status" value="1"/>
</dbReference>
<reference evidence="5" key="1">
    <citation type="submission" date="2022-01" db="EMBL/GenBank/DDBJ databases">
        <title>Paenibacillus spongiae sp. nov., isolated from marine sponge.</title>
        <authorList>
            <person name="Li Z."/>
            <person name="Zhang M."/>
        </authorList>
    </citation>
    <scope>NUCLEOTIDE SEQUENCE</scope>
    <source>
        <strain evidence="5">PHS-Z3</strain>
    </source>
</reference>
<evidence type="ECO:0000256" key="1">
    <source>
        <dbReference type="ARBA" id="ARBA00022801"/>
    </source>
</evidence>
<feature type="signal peptide" evidence="3">
    <location>
        <begin position="1"/>
        <end position="24"/>
    </location>
</feature>
<proteinExistence type="predicted"/>
<evidence type="ECO:0000256" key="3">
    <source>
        <dbReference type="SAM" id="SignalP"/>
    </source>
</evidence>
<name>A0ABY5SB70_9BACL</name>
<dbReference type="Pfam" id="PF01520">
    <property type="entry name" value="Amidase_3"/>
    <property type="match status" value="1"/>
</dbReference>
<keyword evidence="1" id="KW-0378">Hydrolase</keyword>
<dbReference type="Pfam" id="PF08239">
    <property type="entry name" value="SH3_3"/>
    <property type="match status" value="2"/>
</dbReference>